<name>A0A1I0H958_9FIRM</name>
<dbReference type="RefSeq" id="WP_090446974.1">
    <property type="nucleotide sequence ID" value="NZ_FOHU01000036.1"/>
</dbReference>
<proteinExistence type="predicted"/>
<dbReference type="STRING" id="426128.SAMN05660297_03557"/>
<gene>
    <name evidence="1" type="ORF">SAMN05660297_03557</name>
</gene>
<organism evidence="1 2">
    <name type="scientific">Natronincola peptidivorans</name>
    <dbReference type="NCBI Taxonomy" id="426128"/>
    <lineage>
        <taxon>Bacteria</taxon>
        <taxon>Bacillati</taxon>
        <taxon>Bacillota</taxon>
        <taxon>Clostridia</taxon>
        <taxon>Peptostreptococcales</taxon>
        <taxon>Natronincolaceae</taxon>
        <taxon>Natronincola</taxon>
    </lineage>
</organism>
<dbReference type="AlphaFoldDB" id="A0A1I0H958"/>
<dbReference type="InterPro" id="IPR012332">
    <property type="entry name" value="Autotransporter_pectin_lyase_C"/>
</dbReference>
<reference evidence="1 2" key="1">
    <citation type="submission" date="2016-10" db="EMBL/GenBank/DDBJ databases">
        <authorList>
            <person name="de Groot N.N."/>
        </authorList>
    </citation>
    <scope>NUCLEOTIDE SEQUENCE [LARGE SCALE GENOMIC DNA]</scope>
    <source>
        <strain evidence="1 2">DSM 18979</strain>
    </source>
</reference>
<dbReference type="Gene3D" id="2.160.20.20">
    <property type="match status" value="1"/>
</dbReference>
<dbReference type="Pfam" id="PF18889">
    <property type="entry name" value="Beta_helix_3"/>
    <property type="match status" value="5"/>
</dbReference>
<evidence type="ECO:0000313" key="2">
    <source>
        <dbReference type="Proteomes" id="UP000199568"/>
    </source>
</evidence>
<dbReference type="Proteomes" id="UP000199568">
    <property type="component" value="Unassembled WGS sequence"/>
</dbReference>
<dbReference type="EMBL" id="FOHU01000036">
    <property type="protein sequence ID" value="SET80205.1"/>
    <property type="molecule type" value="Genomic_DNA"/>
</dbReference>
<accession>A0A1I0H958</accession>
<protein>
    <submittedName>
        <fullName evidence="1">Uncharacterized protein</fullName>
    </submittedName>
</protein>
<evidence type="ECO:0000313" key="1">
    <source>
        <dbReference type="EMBL" id="SET80205.1"/>
    </source>
</evidence>
<sequence>MKKWSKFFYASLCFLLSSFIFYGIEAFAIENIQSEALTQIIYSENGRIENNGIYQLDVDFYGIISIANSVNEVKVIGNGLDHQHNNTAIFFEDNRSEAVTLTIEDLYITAPTETHGIDFGNTGSDENEPSKLFISGRSKVEGQHTGIHVPQGVHLIIDTVEGDAPGEIDIESFGLGAGIGGGYHKSAGMVTIEGGTIKAIGKSGIGGGGGSFWYLIESGIAPTPAYSAHGGNLIISGGTVTAIGSSGAGIGGGWNGNGGTVTITGGTVTAIGGTHGAGIGGGVNGEGCLLVITDATVMAEGVTGIGGGLWDSMERNHATLPHGGTIEISGGTVTATGLLGAGIGTVDTGSGGIVNITGSTVTAIGGTNITTDSPYAIYVRPPGIGTSDPVRPLGSVSIINSNVTAEGAINGPASVIIHV</sequence>
<keyword evidence="2" id="KW-1185">Reference proteome</keyword>